<dbReference type="EMBL" id="JAUNZN010000004">
    <property type="protein sequence ID" value="KAK4823209.1"/>
    <property type="molecule type" value="Genomic_DNA"/>
</dbReference>
<evidence type="ECO:0000313" key="1">
    <source>
        <dbReference type="EMBL" id="KAK4823209.1"/>
    </source>
</evidence>
<name>A0AAN7NE76_MYCAM</name>
<gene>
    <name evidence="1" type="ORF">QYF61_027356</name>
</gene>
<proteinExistence type="predicted"/>
<comment type="caution">
    <text evidence="1">The sequence shown here is derived from an EMBL/GenBank/DDBJ whole genome shotgun (WGS) entry which is preliminary data.</text>
</comment>
<sequence length="144" mass="16274">MLEQGKSARSPPPEEGVAETTPHLEYCIQLWGPQYKTDMDLSERVHRRTTKMIRGLEGFCYEEGLRVALDQFPAVVFYVLAQTAMPARTEQEHTMIEGGQGLPAATGAKNFCNTIVSDVTDPWERLENQADRNLVKFNKENCKV</sequence>
<dbReference type="Proteomes" id="UP001333110">
    <property type="component" value="Unassembled WGS sequence"/>
</dbReference>
<protein>
    <submittedName>
        <fullName evidence="1">Uncharacterized protein</fullName>
    </submittedName>
</protein>
<dbReference type="AlphaFoldDB" id="A0AAN7NE76"/>
<organism evidence="1 2">
    <name type="scientific">Mycteria americana</name>
    <name type="common">Wood stork</name>
    <dbReference type="NCBI Taxonomy" id="33587"/>
    <lineage>
        <taxon>Eukaryota</taxon>
        <taxon>Metazoa</taxon>
        <taxon>Chordata</taxon>
        <taxon>Craniata</taxon>
        <taxon>Vertebrata</taxon>
        <taxon>Euteleostomi</taxon>
        <taxon>Archelosauria</taxon>
        <taxon>Archosauria</taxon>
        <taxon>Dinosauria</taxon>
        <taxon>Saurischia</taxon>
        <taxon>Theropoda</taxon>
        <taxon>Coelurosauria</taxon>
        <taxon>Aves</taxon>
        <taxon>Neognathae</taxon>
        <taxon>Neoaves</taxon>
        <taxon>Aequornithes</taxon>
        <taxon>Ciconiiformes</taxon>
        <taxon>Ciconiidae</taxon>
        <taxon>Mycteria</taxon>
    </lineage>
</organism>
<accession>A0AAN7NE76</accession>
<evidence type="ECO:0000313" key="2">
    <source>
        <dbReference type="Proteomes" id="UP001333110"/>
    </source>
</evidence>
<reference evidence="1 2" key="1">
    <citation type="journal article" date="2023" name="J. Hered.">
        <title>Chromosome-level genome of the wood stork (Mycteria americana) provides insight into avian chromosome evolution.</title>
        <authorList>
            <person name="Flamio R. Jr."/>
            <person name="Ramstad K.M."/>
        </authorList>
    </citation>
    <scope>NUCLEOTIDE SEQUENCE [LARGE SCALE GENOMIC DNA]</scope>
    <source>
        <strain evidence="1">JAX WOST 10</strain>
    </source>
</reference>
<keyword evidence="2" id="KW-1185">Reference proteome</keyword>